<sequence>MAADIDRTMVRELSGATRFVIAACRPPGDESRGAALDAAAVALSDWNAVLAGGRYHRVMPMLVDALQRVDAPRPIRARVANEARISAIRTMSQAAQAIRIGAAFEAAGIDWLTFKGPTLAVLAYGDIAAKSARDLDLLVPPERIETCCAILRDLGYAPADATAGSDPALWDRLFKDSAWRHTRDGTLAELHTRLFDTPDLLPGIGLESPREVVPISPGAALPTLARPELIVYLAVHGARTSWHRLKWLADLAALVARTEAEIIDAARARGAAAGVQDIVESALLLIEGLFATPAPSRNGTHSITGRSRRLVGRALRELKRAEQAATKGATAAPGFVQRFDSFRVSSSLRYRIGELQRWLSDPAARANDARSPLWRWASPILVLGDFCLRRIGLRARR</sequence>
<name>A0A518RJ37_9SPHN</name>
<dbReference type="AlphaFoldDB" id="A0A518RJ37"/>
<dbReference type="Proteomes" id="UP000318055">
    <property type="component" value="Chromosome"/>
</dbReference>
<accession>A0A518RJ37</accession>
<dbReference type="RefSeq" id="WP_145848929.1">
    <property type="nucleotide sequence ID" value="NZ_CP042239.1"/>
</dbReference>
<evidence type="ECO:0000313" key="1">
    <source>
        <dbReference type="EMBL" id="QDX27453.1"/>
    </source>
</evidence>
<proteinExistence type="predicted"/>
<dbReference type="InterPro" id="IPR039498">
    <property type="entry name" value="NTP_transf_5"/>
</dbReference>
<dbReference type="KEGG" id="ssua:FPZ54_16530"/>
<dbReference type="OrthoDB" id="9773927at2"/>
<dbReference type="Pfam" id="PF14907">
    <property type="entry name" value="NTP_transf_5"/>
    <property type="match status" value="1"/>
</dbReference>
<keyword evidence="1" id="KW-0808">Transferase</keyword>
<keyword evidence="2" id="KW-1185">Reference proteome</keyword>
<organism evidence="1 2">
    <name type="scientific">Sphingomonas suaedae</name>
    <dbReference type="NCBI Taxonomy" id="2599297"/>
    <lineage>
        <taxon>Bacteria</taxon>
        <taxon>Pseudomonadati</taxon>
        <taxon>Pseudomonadota</taxon>
        <taxon>Alphaproteobacteria</taxon>
        <taxon>Sphingomonadales</taxon>
        <taxon>Sphingomonadaceae</taxon>
        <taxon>Sphingomonas</taxon>
    </lineage>
</organism>
<evidence type="ECO:0000313" key="2">
    <source>
        <dbReference type="Proteomes" id="UP000318055"/>
    </source>
</evidence>
<protein>
    <submittedName>
        <fullName evidence="1">Nucleotidyltransferase family protein</fullName>
    </submittedName>
</protein>
<dbReference type="GO" id="GO:0016740">
    <property type="term" value="F:transferase activity"/>
    <property type="evidence" value="ECO:0007669"/>
    <property type="project" value="UniProtKB-KW"/>
</dbReference>
<reference evidence="1 2" key="1">
    <citation type="submission" date="2019-07" db="EMBL/GenBank/DDBJ databases">
        <title>Sphingomonas alkalisoli sp. nov., isolated from rhizosphere soil of Suaedae salsa.</title>
        <authorList>
            <person name="Zhang H."/>
            <person name="Xu L."/>
            <person name="Zhang J.-X."/>
            <person name="Sun J.-Q."/>
        </authorList>
    </citation>
    <scope>NUCLEOTIDE SEQUENCE [LARGE SCALE GENOMIC DNA]</scope>
    <source>
        <strain evidence="1 2">XS-10</strain>
    </source>
</reference>
<gene>
    <name evidence="1" type="ORF">FPZ54_16530</name>
</gene>
<dbReference type="EMBL" id="CP042239">
    <property type="protein sequence ID" value="QDX27453.1"/>
    <property type="molecule type" value="Genomic_DNA"/>
</dbReference>